<sequence>MKTNTLVPDKGEAITQRSAILCVIRPRSHDTTLSIRPVERDAACIVVYESQVVTMCDIPWQRMKWQTCLGFDIIESPTQDQY</sequence>
<dbReference type="InParanoid" id="A0A0D0DZ91"/>
<dbReference type="Proteomes" id="UP000054538">
    <property type="component" value="Unassembled WGS sequence"/>
</dbReference>
<keyword evidence="2" id="KW-1185">Reference proteome</keyword>
<dbReference type="EMBL" id="KN825297">
    <property type="protein sequence ID" value="KIK92264.1"/>
    <property type="molecule type" value="Genomic_DNA"/>
</dbReference>
<gene>
    <name evidence="1" type="ORF">PAXRUDRAFT_586015</name>
</gene>
<dbReference type="HOGENOM" id="CLU_2558972_0_0_1"/>
<dbReference type="AlphaFoldDB" id="A0A0D0DZ91"/>
<proteinExistence type="predicted"/>
<reference evidence="1 2" key="1">
    <citation type="submission" date="2014-04" db="EMBL/GenBank/DDBJ databases">
        <authorList>
            <consortium name="DOE Joint Genome Institute"/>
            <person name="Kuo A."/>
            <person name="Kohler A."/>
            <person name="Jargeat P."/>
            <person name="Nagy L.G."/>
            <person name="Floudas D."/>
            <person name="Copeland A."/>
            <person name="Barry K.W."/>
            <person name="Cichocki N."/>
            <person name="Veneault-Fourrey C."/>
            <person name="LaButti K."/>
            <person name="Lindquist E.A."/>
            <person name="Lipzen A."/>
            <person name="Lundell T."/>
            <person name="Morin E."/>
            <person name="Murat C."/>
            <person name="Sun H."/>
            <person name="Tunlid A."/>
            <person name="Henrissat B."/>
            <person name="Grigoriev I.V."/>
            <person name="Hibbett D.S."/>
            <person name="Martin F."/>
            <person name="Nordberg H.P."/>
            <person name="Cantor M.N."/>
            <person name="Hua S.X."/>
        </authorList>
    </citation>
    <scope>NUCLEOTIDE SEQUENCE [LARGE SCALE GENOMIC DNA]</scope>
    <source>
        <strain evidence="1 2">Ve08.2h10</strain>
    </source>
</reference>
<evidence type="ECO:0000313" key="1">
    <source>
        <dbReference type="EMBL" id="KIK92264.1"/>
    </source>
</evidence>
<name>A0A0D0DZ91_9AGAM</name>
<accession>A0A0D0DZ91</accession>
<reference evidence="2" key="2">
    <citation type="submission" date="2015-01" db="EMBL/GenBank/DDBJ databases">
        <title>Evolutionary Origins and Diversification of the Mycorrhizal Mutualists.</title>
        <authorList>
            <consortium name="DOE Joint Genome Institute"/>
            <consortium name="Mycorrhizal Genomics Consortium"/>
            <person name="Kohler A."/>
            <person name="Kuo A."/>
            <person name="Nagy L.G."/>
            <person name="Floudas D."/>
            <person name="Copeland A."/>
            <person name="Barry K.W."/>
            <person name="Cichocki N."/>
            <person name="Veneault-Fourrey C."/>
            <person name="LaButti K."/>
            <person name="Lindquist E.A."/>
            <person name="Lipzen A."/>
            <person name="Lundell T."/>
            <person name="Morin E."/>
            <person name="Murat C."/>
            <person name="Riley R."/>
            <person name="Ohm R."/>
            <person name="Sun H."/>
            <person name="Tunlid A."/>
            <person name="Henrissat B."/>
            <person name="Grigoriev I.V."/>
            <person name="Hibbett D.S."/>
            <person name="Martin F."/>
        </authorList>
    </citation>
    <scope>NUCLEOTIDE SEQUENCE [LARGE SCALE GENOMIC DNA]</scope>
    <source>
        <strain evidence="2">Ve08.2h10</strain>
    </source>
</reference>
<protein>
    <submittedName>
        <fullName evidence="1">Unplaced genomic scaffold scaffold_475, whole genome shotgun sequence</fullName>
    </submittedName>
</protein>
<evidence type="ECO:0000313" key="2">
    <source>
        <dbReference type="Proteomes" id="UP000054538"/>
    </source>
</evidence>
<organism evidence="1 2">
    <name type="scientific">Paxillus rubicundulus Ve08.2h10</name>
    <dbReference type="NCBI Taxonomy" id="930991"/>
    <lineage>
        <taxon>Eukaryota</taxon>
        <taxon>Fungi</taxon>
        <taxon>Dikarya</taxon>
        <taxon>Basidiomycota</taxon>
        <taxon>Agaricomycotina</taxon>
        <taxon>Agaricomycetes</taxon>
        <taxon>Agaricomycetidae</taxon>
        <taxon>Boletales</taxon>
        <taxon>Paxilineae</taxon>
        <taxon>Paxillaceae</taxon>
        <taxon>Paxillus</taxon>
    </lineage>
</organism>